<dbReference type="SUPFAM" id="SSF48008">
    <property type="entry name" value="GntR ligand-binding domain-like"/>
    <property type="match status" value="1"/>
</dbReference>
<dbReference type="Pfam" id="PF00392">
    <property type="entry name" value="GntR"/>
    <property type="match status" value="1"/>
</dbReference>
<dbReference type="OrthoDB" id="3186208at2"/>
<dbReference type="GO" id="GO:0003677">
    <property type="term" value="F:DNA binding"/>
    <property type="evidence" value="ECO:0007669"/>
    <property type="project" value="UniProtKB-KW"/>
</dbReference>
<reference evidence="6" key="2">
    <citation type="submission" date="2015-05" db="EMBL/GenBank/DDBJ databases">
        <title>Complete genome sequence of Corynebacterium testudinoris DSM 44614, recovered from necrotic lesions in the mouth of a tortoise.</title>
        <authorList>
            <person name="Ruckert C."/>
            <person name="Albersmeier A."/>
            <person name="Winkler A."/>
            <person name="Tauch A."/>
        </authorList>
    </citation>
    <scope>NUCLEOTIDE SEQUENCE [LARGE SCALE GENOMIC DNA]</scope>
    <source>
        <strain evidence="6">DSM 44614</strain>
    </source>
</reference>
<dbReference type="PANTHER" id="PTHR43537:SF24">
    <property type="entry name" value="GLUCONATE OPERON TRANSCRIPTIONAL REPRESSOR"/>
    <property type="match status" value="1"/>
</dbReference>
<dbReference type="Gene3D" id="1.10.10.10">
    <property type="entry name" value="Winged helix-like DNA-binding domain superfamily/Winged helix DNA-binding domain"/>
    <property type="match status" value="1"/>
</dbReference>
<reference evidence="5 6" key="1">
    <citation type="journal article" date="2015" name="Genome Announc.">
        <title>Complete Genome Sequence of the Type Strain Corynebacterium testudinoris DSM 44614, Recovered from Necrotic Lesions in the Mouth of a Tortoise.</title>
        <authorList>
            <person name="Ruckert C."/>
            <person name="Kriete M."/>
            <person name="Jaenicke S."/>
            <person name="Winkler A."/>
            <person name="Tauch A."/>
        </authorList>
    </citation>
    <scope>NUCLEOTIDE SEQUENCE [LARGE SCALE GENOMIC DNA]</scope>
    <source>
        <strain evidence="5 6">DSM 44614</strain>
    </source>
</reference>
<proteinExistence type="predicted"/>
<dbReference type="PROSITE" id="PS50949">
    <property type="entry name" value="HTH_GNTR"/>
    <property type="match status" value="1"/>
</dbReference>
<evidence type="ECO:0000259" key="4">
    <source>
        <dbReference type="PROSITE" id="PS50949"/>
    </source>
</evidence>
<keyword evidence="3" id="KW-0804">Transcription</keyword>
<dbReference type="PANTHER" id="PTHR43537">
    <property type="entry name" value="TRANSCRIPTIONAL REGULATOR, GNTR FAMILY"/>
    <property type="match status" value="1"/>
</dbReference>
<evidence type="ECO:0000256" key="3">
    <source>
        <dbReference type="ARBA" id="ARBA00023163"/>
    </source>
</evidence>
<evidence type="ECO:0000313" key="6">
    <source>
        <dbReference type="Proteomes" id="UP000035540"/>
    </source>
</evidence>
<dbReference type="Proteomes" id="UP000035540">
    <property type="component" value="Chromosome"/>
</dbReference>
<dbReference type="InterPro" id="IPR000524">
    <property type="entry name" value="Tscrpt_reg_HTH_GntR"/>
</dbReference>
<organism evidence="5 6">
    <name type="scientific">Corynebacterium testudinoris</name>
    <dbReference type="NCBI Taxonomy" id="136857"/>
    <lineage>
        <taxon>Bacteria</taxon>
        <taxon>Bacillati</taxon>
        <taxon>Actinomycetota</taxon>
        <taxon>Actinomycetes</taxon>
        <taxon>Mycobacteriales</taxon>
        <taxon>Corynebacteriaceae</taxon>
        <taxon>Corynebacterium</taxon>
    </lineage>
</organism>
<dbReference type="InterPro" id="IPR011711">
    <property type="entry name" value="GntR_C"/>
</dbReference>
<dbReference type="PATRIC" id="fig|136857.5.peg.2572"/>
<evidence type="ECO:0000256" key="2">
    <source>
        <dbReference type="ARBA" id="ARBA00023125"/>
    </source>
</evidence>
<dbReference type="Pfam" id="PF07729">
    <property type="entry name" value="FCD"/>
    <property type="match status" value="1"/>
</dbReference>
<dbReference type="SMART" id="SM00895">
    <property type="entry name" value="FCD"/>
    <property type="match status" value="1"/>
</dbReference>
<gene>
    <name evidence="5" type="ORF">CTEST_13035</name>
</gene>
<name>A0A0G3HBE4_9CORY</name>
<dbReference type="STRING" id="136857.CTEST_13035"/>
<dbReference type="RefSeq" id="WP_047254080.1">
    <property type="nucleotide sequence ID" value="NZ_CP011545.1"/>
</dbReference>
<dbReference type="KEGG" id="cted:CTEST_13035"/>
<keyword evidence="1" id="KW-0805">Transcription regulation</keyword>
<dbReference type="SMART" id="SM00345">
    <property type="entry name" value="HTH_GNTR"/>
    <property type="match status" value="1"/>
</dbReference>
<dbReference type="InterPro" id="IPR036388">
    <property type="entry name" value="WH-like_DNA-bd_sf"/>
</dbReference>
<dbReference type="InterPro" id="IPR036390">
    <property type="entry name" value="WH_DNA-bd_sf"/>
</dbReference>
<protein>
    <submittedName>
        <fullName evidence="5">Transcriptional regulator</fullName>
    </submittedName>
</protein>
<dbReference type="Gene3D" id="1.20.120.530">
    <property type="entry name" value="GntR ligand-binding domain-like"/>
    <property type="match status" value="1"/>
</dbReference>
<dbReference type="EMBL" id="CP011545">
    <property type="protein sequence ID" value="AKK10010.1"/>
    <property type="molecule type" value="Genomic_DNA"/>
</dbReference>
<dbReference type="GO" id="GO:0003700">
    <property type="term" value="F:DNA-binding transcription factor activity"/>
    <property type="evidence" value="ECO:0007669"/>
    <property type="project" value="InterPro"/>
</dbReference>
<dbReference type="InterPro" id="IPR008920">
    <property type="entry name" value="TF_FadR/GntR_C"/>
</dbReference>
<dbReference type="SUPFAM" id="SSF46785">
    <property type="entry name" value="Winged helix' DNA-binding domain"/>
    <property type="match status" value="1"/>
</dbReference>
<sequence>MALQVHGSLTKTGFAYLSLRELIITGELTPGTAIQQGDLAKKMGVSTTPLREAIRRLSAEGLISLSAHKDARVTQVTADEARHLLEVRDQLDPLAAGLAAARRTEDELTRIIQASSQLQPLSEGVDLPALMAHREFHRAIYVASHNPILVDLLERLWDKADRYRLIGLQSRGDSAAESSRVAAEHRELVDAITVGDSKRAEATMRRHIQGSLGGRAIEVLEATSHT</sequence>
<feature type="domain" description="HTH gntR-type" evidence="4">
    <location>
        <begin position="9"/>
        <end position="76"/>
    </location>
</feature>
<evidence type="ECO:0000313" key="5">
    <source>
        <dbReference type="EMBL" id="AKK10010.1"/>
    </source>
</evidence>
<keyword evidence="6" id="KW-1185">Reference proteome</keyword>
<dbReference type="AlphaFoldDB" id="A0A0G3HBE4"/>
<keyword evidence="2" id="KW-0238">DNA-binding</keyword>
<evidence type="ECO:0000256" key="1">
    <source>
        <dbReference type="ARBA" id="ARBA00023015"/>
    </source>
</evidence>
<accession>A0A0G3HBE4</accession>